<dbReference type="GO" id="GO:0005886">
    <property type="term" value="C:plasma membrane"/>
    <property type="evidence" value="ECO:0007669"/>
    <property type="project" value="InterPro"/>
</dbReference>
<dbReference type="STRING" id="7370.A0A1I8MEV3"/>
<name>A0A1I8MEV3_MUSDO</name>
<dbReference type="VEuPathDB" id="VectorBase:MDOA004183"/>
<accession>A0A1I8MEV3</accession>
<reference evidence="1" key="1">
    <citation type="submission" date="2020-05" db="UniProtKB">
        <authorList>
            <consortium name="EnsemblMetazoa"/>
        </authorList>
    </citation>
    <scope>IDENTIFICATION</scope>
    <source>
        <strain evidence="1">Aabys</strain>
    </source>
</reference>
<sequence length="182" mass="20362">KDVRLPVAMQRAMAAEAEALREAKAKIVAAEGELSASRALKEASDVMSSNPITLQLRYLQTLSNISSERNSTIIFPFPIDLFKQIQLPRGMQRAMATEREAEREAQAKIVAANGELEASRNLREASDVMRGNPMALQLRYLQTLNTISNEYNHTIIFPFPVDALKRILGKYRTVALEGKFDI</sequence>
<evidence type="ECO:0000313" key="1">
    <source>
        <dbReference type="EnsemblMetazoa" id="MDOA004183-PA"/>
    </source>
</evidence>
<dbReference type="VEuPathDB" id="VectorBase:MDOMA2_020673"/>
<dbReference type="EnsemblMetazoa" id="MDOA004183-RA">
    <property type="protein sequence ID" value="MDOA004183-PA"/>
    <property type="gene ID" value="MDOA004183"/>
</dbReference>
<dbReference type="VEuPathDB" id="VectorBase:MDOMA2_011661"/>
<evidence type="ECO:0008006" key="2">
    <source>
        <dbReference type="Google" id="ProtNLM"/>
    </source>
</evidence>
<dbReference type="InterPro" id="IPR043202">
    <property type="entry name" value="Band-7_stomatin-like"/>
</dbReference>
<dbReference type="eggNOG" id="KOG2621">
    <property type="taxonomic scope" value="Eukaryota"/>
</dbReference>
<protein>
    <recommendedName>
        <fullName evidence="2">Band 7 domain-containing protein</fullName>
    </recommendedName>
</protein>
<dbReference type="PANTHER" id="PTHR10264:SF19">
    <property type="entry name" value="AT06885P-RELATED"/>
    <property type="match status" value="1"/>
</dbReference>
<dbReference type="PANTHER" id="PTHR10264">
    <property type="entry name" value="BAND 7 PROTEIN-RELATED"/>
    <property type="match status" value="1"/>
</dbReference>
<dbReference type="AlphaFoldDB" id="A0A1I8MEV3"/>
<organism evidence="1">
    <name type="scientific">Musca domestica</name>
    <name type="common">House fly</name>
    <dbReference type="NCBI Taxonomy" id="7370"/>
    <lineage>
        <taxon>Eukaryota</taxon>
        <taxon>Metazoa</taxon>
        <taxon>Ecdysozoa</taxon>
        <taxon>Arthropoda</taxon>
        <taxon>Hexapoda</taxon>
        <taxon>Insecta</taxon>
        <taxon>Pterygota</taxon>
        <taxon>Neoptera</taxon>
        <taxon>Endopterygota</taxon>
        <taxon>Diptera</taxon>
        <taxon>Brachycera</taxon>
        <taxon>Muscomorpha</taxon>
        <taxon>Muscoidea</taxon>
        <taxon>Muscidae</taxon>
        <taxon>Musca</taxon>
    </lineage>
</organism>
<proteinExistence type="predicted"/>
<dbReference type="PRINTS" id="PR00721">
    <property type="entry name" value="STOMATIN"/>
</dbReference>
<dbReference type="InterPro" id="IPR001972">
    <property type="entry name" value="Stomatin_HflK_fam"/>
</dbReference>
<dbReference type="Gene3D" id="6.10.250.2090">
    <property type="match status" value="2"/>
</dbReference>